<proteinExistence type="predicted"/>
<organism evidence="3 6">
    <name type="scientific">Rotaria magnacalcarata</name>
    <dbReference type="NCBI Taxonomy" id="392030"/>
    <lineage>
        <taxon>Eukaryota</taxon>
        <taxon>Metazoa</taxon>
        <taxon>Spiralia</taxon>
        <taxon>Gnathifera</taxon>
        <taxon>Rotifera</taxon>
        <taxon>Eurotatoria</taxon>
        <taxon>Bdelloidea</taxon>
        <taxon>Philodinida</taxon>
        <taxon>Philodinidae</taxon>
        <taxon>Rotaria</taxon>
    </lineage>
</organism>
<dbReference type="PROSITE" id="PS50918">
    <property type="entry name" value="WWE"/>
    <property type="match status" value="1"/>
</dbReference>
<dbReference type="EMBL" id="CAJNOV010005390">
    <property type="protein sequence ID" value="CAF1209207.1"/>
    <property type="molecule type" value="Genomic_DNA"/>
</dbReference>
<evidence type="ECO:0000259" key="1">
    <source>
        <dbReference type="PROSITE" id="PS50918"/>
    </source>
</evidence>
<dbReference type="EMBL" id="CAJOBH010094436">
    <property type="protein sequence ID" value="CAF4582501.1"/>
    <property type="molecule type" value="Genomic_DNA"/>
</dbReference>
<dbReference type="EMBL" id="CAJNRE010006459">
    <property type="protein sequence ID" value="CAF2055359.1"/>
    <property type="molecule type" value="Genomic_DNA"/>
</dbReference>
<evidence type="ECO:0000313" key="2">
    <source>
        <dbReference type="EMBL" id="CAF1209207.1"/>
    </source>
</evidence>
<dbReference type="InterPro" id="IPR003540">
    <property type="entry name" value="ADP-ribosyltransferase"/>
</dbReference>
<dbReference type="SUPFAM" id="SSF56399">
    <property type="entry name" value="ADP-ribosylation"/>
    <property type="match status" value="1"/>
</dbReference>
<dbReference type="Pfam" id="PF02825">
    <property type="entry name" value="WWE"/>
    <property type="match status" value="1"/>
</dbReference>
<dbReference type="Proteomes" id="UP000663824">
    <property type="component" value="Unassembled WGS sequence"/>
</dbReference>
<protein>
    <recommendedName>
        <fullName evidence="1">WWE domain-containing protein</fullName>
    </recommendedName>
</protein>
<accession>A0A816PYI3</accession>
<name>A0A816PYI3_9BILA</name>
<dbReference type="Proteomes" id="UP000681967">
    <property type="component" value="Unassembled WGS sequence"/>
</dbReference>
<reference evidence="3" key="1">
    <citation type="submission" date="2021-02" db="EMBL/GenBank/DDBJ databases">
        <authorList>
            <person name="Nowell W R."/>
        </authorList>
    </citation>
    <scope>NUCLEOTIDE SEQUENCE</scope>
</reference>
<sequence>MTTPWYLPKQYPSDWFFDGRKQPDADTIIRENDWTPYNDIQCQMIEMAYVNKQSEAKLDGYTIDLKNMIQYNNTDHQKQRRVCRHERIEVTSRIRNYSDSGSINSGRFNVPPILVSLGEWRISQFPLVEEWTKRNPHYRYKSQDTVEQIASGIAKEGSELNPPKTLEAQYVSNQLLKFKDKPLHEIMIYCVVLYTYQSFIYTLINSVLWKEDMTKVDTLGPYCCMLRNFLHEDQEAVHETVYRATDLTVEQFKEYVNSKGQIKTWPAFSSTSKSRDAVKQFGNTLFVIEFNNDAAPCYPGRAIASYSMYEKEQEILLYPGVDFRVDSVEESREKPFKYIIHLSLM</sequence>
<dbReference type="GO" id="GO:0005576">
    <property type="term" value="C:extracellular region"/>
    <property type="evidence" value="ECO:0007669"/>
    <property type="project" value="InterPro"/>
</dbReference>
<dbReference type="Gene3D" id="3.30.720.50">
    <property type="match status" value="1"/>
</dbReference>
<dbReference type="Proteomes" id="UP000676336">
    <property type="component" value="Unassembled WGS sequence"/>
</dbReference>
<dbReference type="InterPro" id="IPR037197">
    <property type="entry name" value="WWE_dom_sf"/>
</dbReference>
<dbReference type="Gene3D" id="3.90.176.10">
    <property type="entry name" value="Toxin ADP-ribosyltransferase, Chain A, domain 1"/>
    <property type="match status" value="1"/>
</dbReference>
<evidence type="ECO:0000313" key="3">
    <source>
        <dbReference type="EMBL" id="CAF2055359.1"/>
    </source>
</evidence>
<gene>
    <name evidence="5" type="ORF">BYL167_LOCUS39366</name>
    <name evidence="2" type="ORF">CJN711_LOCUS12432</name>
    <name evidence="3" type="ORF">MBJ925_LOCUS13938</name>
    <name evidence="4" type="ORF">SMN809_LOCUS34475</name>
</gene>
<dbReference type="EMBL" id="CAJOBI010079278">
    <property type="protein sequence ID" value="CAF4490977.1"/>
    <property type="molecule type" value="Genomic_DNA"/>
</dbReference>
<evidence type="ECO:0000313" key="5">
    <source>
        <dbReference type="EMBL" id="CAF4582501.1"/>
    </source>
</evidence>
<dbReference type="InterPro" id="IPR004170">
    <property type="entry name" value="WWE_dom"/>
</dbReference>
<dbReference type="Pfam" id="PF03496">
    <property type="entry name" value="ADPrib_exo_Tox"/>
    <property type="match status" value="1"/>
</dbReference>
<evidence type="ECO:0000313" key="6">
    <source>
        <dbReference type="Proteomes" id="UP000663824"/>
    </source>
</evidence>
<feature type="domain" description="WWE" evidence="1">
    <location>
        <begin position="1"/>
        <end position="84"/>
    </location>
</feature>
<dbReference type="AlphaFoldDB" id="A0A816PYI3"/>
<evidence type="ECO:0000313" key="4">
    <source>
        <dbReference type="EMBL" id="CAF4490977.1"/>
    </source>
</evidence>
<dbReference type="PROSITE" id="PS51996">
    <property type="entry name" value="TR_MART"/>
    <property type="match status" value="1"/>
</dbReference>
<dbReference type="SUPFAM" id="SSF117839">
    <property type="entry name" value="WWE domain"/>
    <property type="match status" value="1"/>
</dbReference>
<comment type="caution">
    <text evidence="3">The sequence shown here is derived from an EMBL/GenBank/DDBJ whole genome shotgun (WGS) entry which is preliminary data.</text>
</comment>
<dbReference type="Proteomes" id="UP000663855">
    <property type="component" value="Unassembled WGS sequence"/>
</dbReference>